<dbReference type="AlphaFoldDB" id="A0A1X7LFC5"/>
<feature type="transmembrane region" description="Helical" evidence="1">
    <location>
        <begin position="137"/>
        <end position="157"/>
    </location>
</feature>
<feature type="transmembrane region" description="Helical" evidence="1">
    <location>
        <begin position="71"/>
        <end position="93"/>
    </location>
</feature>
<dbReference type="Proteomes" id="UP000193804">
    <property type="component" value="Unassembled WGS sequence"/>
</dbReference>
<dbReference type="OrthoDB" id="894231at2"/>
<protein>
    <recommendedName>
        <fullName evidence="4">DUF2975 domain-containing protein</fullName>
    </recommendedName>
</protein>
<evidence type="ECO:0000256" key="1">
    <source>
        <dbReference type="SAM" id="Phobius"/>
    </source>
</evidence>
<feature type="transmembrane region" description="Helical" evidence="1">
    <location>
        <begin position="16"/>
        <end position="37"/>
    </location>
</feature>
<reference evidence="3" key="1">
    <citation type="submission" date="2017-04" db="EMBL/GenBank/DDBJ databases">
        <authorList>
            <person name="Varghese N."/>
            <person name="Submissions S."/>
        </authorList>
    </citation>
    <scope>NUCLEOTIDE SEQUENCE [LARGE SCALE GENOMIC DNA]</scope>
    <source>
        <strain evidence="3">DSM 4125</strain>
    </source>
</reference>
<dbReference type="RefSeq" id="WP_085519097.1">
    <property type="nucleotide sequence ID" value="NZ_FXAW01000011.1"/>
</dbReference>
<dbReference type="InterPro" id="IPR021354">
    <property type="entry name" value="DUF2975"/>
</dbReference>
<name>A0A1X7LFC5_9BACT</name>
<dbReference type="EMBL" id="FXAW01000011">
    <property type="protein sequence ID" value="SMG52566.1"/>
    <property type="molecule type" value="Genomic_DNA"/>
</dbReference>
<evidence type="ECO:0008006" key="4">
    <source>
        <dbReference type="Google" id="ProtNLM"/>
    </source>
</evidence>
<organism evidence="2 3">
    <name type="scientific">Marivirga sericea</name>
    <dbReference type="NCBI Taxonomy" id="1028"/>
    <lineage>
        <taxon>Bacteria</taxon>
        <taxon>Pseudomonadati</taxon>
        <taxon>Bacteroidota</taxon>
        <taxon>Cytophagia</taxon>
        <taxon>Cytophagales</taxon>
        <taxon>Marivirgaceae</taxon>
        <taxon>Marivirga</taxon>
    </lineage>
</organism>
<keyword evidence="1" id="KW-0812">Transmembrane</keyword>
<keyword evidence="1" id="KW-0472">Membrane</keyword>
<dbReference type="STRING" id="1028.SAMN05661096_03980"/>
<evidence type="ECO:0000313" key="2">
    <source>
        <dbReference type="EMBL" id="SMG52566.1"/>
    </source>
</evidence>
<sequence length="174" mass="19679">MKKNIILSGSLISMQILRILISLFAAIHVLIVVGFFINDLPMQEITSDFQSLIYNSKSGLQIQEFPESQHWLSFLLIVQSLSTLALLFSILGYGIDIIRNIGRKKTFTDLNIEAFDKVSQLAVILFFLQLLKLSPGRIGLAIEFNYLFMAFGAIILAEVFKEGHRLLEENELTV</sequence>
<gene>
    <name evidence="2" type="ORF">SAMN05661096_03980</name>
</gene>
<evidence type="ECO:0000313" key="3">
    <source>
        <dbReference type="Proteomes" id="UP000193804"/>
    </source>
</evidence>
<accession>A0A1X7LFC5</accession>
<keyword evidence="3" id="KW-1185">Reference proteome</keyword>
<proteinExistence type="predicted"/>
<keyword evidence="1" id="KW-1133">Transmembrane helix</keyword>
<dbReference type="Pfam" id="PF11188">
    <property type="entry name" value="DUF2975"/>
    <property type="match status" value="1"/>
</dbReference>